<dbReference type="EMBL" id="JPOS01000079">
    <property type="protein sequence ID" value="KGE86440.1"/>
    <property type="molecule type" value="Genomic_DNA"/>
</dbReference>
<accession>A0A098S2T3</accession>
<dbReference type="STRING" id="1524460.IX84_21925"/>
<reference evidence="1 2" key="1">
    <citation type="journal article" date="2014" name="Int. J. Syst. Evol. Microbiol.">
        <title>Phaeodactylibacter xiamenensis gen. nov., sp. nov., a member of the family Saprospiraceae isolated from the marine alga Phaeodactylum tricornutum.</title>
        <authorList>
            <person name="Chen Z.Jr."/>
            <person name="Lei X."/>
            <person name="Lai Q."/>
            <person name="Li Y."/>
            <person name="Zhang B."/>
            <person name="Zhang J."/>
            <person name="Zhang H."/>
            <person name="Yang L."/>
            <person name="Zheng W."/>
            <person name="Tian Y."/>
            <person name="Yu Z."/>
            <person name="Xu H.Jr."/>
            <person name="Zheng T."/>
        </authorList>
    </citation>
    <scope>NUCLEOTIDE SEQUENCE [LARGE SCALE GENOMIC DNA]</scope>
    <source>
        <strain evidence="1 2">KD52</strain>
    </source>
</reference>
<comment type="caution">
    <text evidence="1">The sequence shown here is derived from an EMBL/GenBank/DDBJ whole genome shotgun (WGS) entry which is preliminary data.</text>
</comment>
<evidence type="ECO:0000313" key="2">
    <source>
        <dbReference type="Proteomes" id="UP000029736"/>
    </source>
</evidence>
<protein>
    <submittedName>
        <fullName evidence="1">Uncharacterized protein</fullName>
    </submittedName>
</protein>
<gene>
    <name evidence="1" type="ORF">IX84_21925</name>
</gene>
<keyword evidence="2" id="KW-1185">Reference proteome</keyword>
<name>A0A098S2T3_9BACT</name>
<organism evidence="1 2">
    <name type="scientific">Phaeodactylibacter xiamenensis</name>
    <dbReference type="NCBI Taxonomy" id="1524460"/>
    <lineage>
        <taxon>Bacteria</taxon>
        <taxon>Pseudomonadati</taxon>
        <taxon>Bacteroidota</taxon>
        <taxon>Saprospiria</taxon>
        <taxon>Saprospirales</taxon>
        <taxon>Haliscomenobacteraceae</taxon>
        <taxon>Phaeodactylibacter</taxon>
    </lineage>
</organism>
<evidence type="ECO:0000313" key="1">
    <source>
        <dbReference type="EMBL" id="KGE86440.1"/>
    </source>
</evidence>
<sequence length="124" mass="14370">MLTLIAVVLMAVLRRPRRREQSTSPTEPNPVDLLLVDESAERVLECEYQPHHNMDTDLDVIDVVNNRMRLLQRNRTTALQVREKSKANNWSYYKTLYNEALRQLLIEGMLVHNNPDACGVPEKS</sequence>
<dbReference type="Proteomes" id="UP000029736">
    <property type="component" value="Unassembled WGS sequence"/>
</dbReference>
<dbReference type="AlphaFoldDB" id="A0A098S2T3"/>
<proteinExistence type="predicted"/>